<keyword evidence="3" id="KW-1185">Reference proteome</keyword>
<sequence>MEALAWHQTFSNYHNLSYQPNQKKEHLCIKQNLQGKRIRVELSNQYDSISLHVKRVQVSLTADMKQAVALTLHGEKTFTIPPNQRLWTDSVAFDIPPAHELYFELELQNERNLLASSANLLSNEIVRGKEYAGPTFIYGLTSIKIDTGRQKPMTIAFFGDSLTNQGYFSDHVLHSLYQTDLPITGFNAGISGNRLLLAGTANSQWKESFGLAGVQRFRDNVITHQPDIVIGLIGTNDLLHPGTGSSIAELPSAEQMITGYQRLYNEADANNTSYIALTIPPFGNSSNHDVPAWNNEKEILRQTINTWLLAQPNTIDSASFLTDADHPHLLKEAVDCGDHIHFSENGGKLLGTYIFEALLPLLTNKLNERGPNYANI</sequence>
<organism evidence="2 3">
    <name type="scientific">Enterococcus termitis</name>
    <dbReference type="NCBI Taxonomy" id="332950"/>
    <lineage>
        <taxon>Bacteria</taxon>
        <taxon>Bacillati</taxon>
        <taxon>Bacillota</taxon>
        <taxon>Bacilli</taxon>
        <taxon>Lactobacillales</taxon>
        <taxon>Enterococcaceae</taxon>
        <taxon>Enterococcus</taxon>
    </lineage>
</organism>
<gene>
    <name evidence="2" type="ORF">BCR25_06940</name>
</gene>
<dbReference type="PANTHER" id="PTHR43784:SF2">
    <property type="entry name" value="GDSL-LIKE LIPASE_ACYLHYDROLASE, PUTATIVE (AFU_ORTHOLOGUE AFUA_2G00820)-RELATED"/>
    <property type="match status" value="1"/>
</dbReference>
<dbReference type="Pfam" id="PF13472">
    <property type="entry name" value="Lipase_GDSL_2"/>
    <property type="match status" value="1"/>
</dbReference>
<dbReference type="OrthoDB" id="1828825at2"/>
<dbReference type="Gene3D" id="3.40.50.1110">
    <property type="entry name" value="SGNH hydrolase"/>
    <property type="match status" value="1"/>
</dbReference>
<accession>A0A1E5GHR5</accession>
<evidence type="ECO:0000313" key="2">
    <source>
        <dbReference type="EMBL" id="OEG12273.1"/>
    </source>
</evidence>
<feature type="domain" description="SGNH hydrolase-type esterase" evidence="1">
    <location>
        <begin position="157"/>
        <end position="346"/>
    </location>
</feature>
<name>A0A1E5GHR5_9ENTE</name>
<dbReference type="EMBL" id="MIJY01000034">
    <property type="protein sequence ID" value="OEG12273.1"/>
    <property type="molecule type" value="Genomic_DNA"/>
</dbReference>
<comment type="caution">
    <text evidence="2">The sequence shown here is derived from an EMBL/GenBank/DDBJ whole genome shotgun (WGS) entry which is preliminary data.</text>
</comment>
<evidence type="ECO:0000259" key="1">
    <source>
        <dbReference type="Pfam" id="PF13472"/>
    </source>
</evidence>
<dbReference type="InterPro" id="IPR013830">
    <property type="entry name" value="SGNH_hydro"/>
</dbReference>
<dbReference type="InterPro" id="IPR036514">
    <property type="entry name" value="SGNH_hydro_sf"/>
</dbReference>
<dbReference type="Proteomes" id="UP000095094">
    <property type="component" value="Unassembled WGS sequence"/>
</dbReference>
<proteinExistence type="predicted"/>
<dbReference type="PANTHER" id="PTHR43784">
    <property type="entry name" value="GDSL-LIKE LIPASE/ACYLHYDROLASE, PUTATIVE (AFU_ORTHOLOGUE AFUA_2G00820)-RELATED"/>
    <property type="match status" value="1"/>
</dbReference>
<protein>
    <recommendedName>
        <fullName evidence="1">SGNH hydrolase-type esterase domain-containing protein</fullName>
    </recommendedName>
</protein>
<dbReference type="AlphaFoldDB" id="A0A1E5GHR5"/>
<reference evidence="3" key="1">
    <citation type="submission" date="2016-09" db="EMBL/GenBank/DDBJ databases">
        <authorList>
            <person name="Gulvik C.A."/>
        </authorList>
    </citation>
    <scope>NUCLEOTIDE SEQUENCE [LARGE SCALE GENOMIC DNA]</scope>
    <source>
        <strain evidence="3">LMG 8895</strain>
    </source>
</reference>
<dbReference type="SUPFAM" id="SSF52266">
    <property type="entry name" value="SGNH hydrolase"/>
    <property type="match status" value="1"/>
</dbReference>
<dbReference type="RefSeq" id="WP_069663978.1">
    <property type="nucleotide sequence ID" value="NZ_JBHUJJ010000001.1"/>
</dbReference>
<dbReference type="InterPro" id="IPR053140">
    <property type="entry name" value="GDSL_Rv0518-like"/>
</dbReference>
<evidence type="ECO:0000313" key="3">
    <source>
        <dbReference type="Proteomes" id="UP000095094"/>
    </source>
</evidence>